<evidence type="ECO:0000256" key="1">
    <source>
        <dbReference type="SAM" id="SignalP"/>
    </source>
</evidence>
<keyword evidence="1" id="KW-0732">Signal</keyword>
<organism evidence="2 3">
    <name type="scientific">Bdellovibrio bacteriovorus</name>
    <dbReference type="NCBI Taxonomy" id="959"/>
    <lineage>
        <taxon>Bacteria</taxon>
        <taxon>Pseudomonadati</taxon>
        <taxon>Bdellovibrionota</taxon>
        <taxon>Bdellovibrionia</taxon>
        <taxon>Bdellovibrionales</taxon>
        <taxon>Pseudobdellovibrionaceae</taxon>
        <taxon>Bdellovibrio</taxon>
    </lineage>
</organism>
<feature type="signal peptide" evidence="1">
    <location>
        <begin position="1"/>
        <end position="21"/>
    </location>
</feature>
<proteinExistence type="predicted"/>
<evidence type="ECO:0008006" key="4">
    <source>
        <dbReference type="Google" id="ProtNLM"/>
    </source>
</evidence>
<reference evidence="2 3" key="1">
    <citation type="submission" date="2016-03" db="EMBL/GenBank/DDBJ databases">
        <authorList>
            <person name="Ploux O."/>
        </authorList>
    </citation>
    <scope>NUCLEOTIDE SEQUENCE [LARGE SCALE GENOMIC DNA]</scope>
    <source>
        <strain evidence="2 3">BER2</strain>
    </source>
</reference>
<name>A0A150WHE2_BDEBC</name>
<evidence type="ECO:0000313" key="2">
    <source>
        <dbReference type="EMBL" id="KYG62517.1"/>
    </source>
</evidence>
<dbReference type="EMBL" id="LUKF01000015">
    <property type="protein sequence ID" value="KYG62517.1"/>
    <property type="molecule type" value="Genomic_DNA"/>
</dbReference>
<sequence length="173" mass="19848">MSFLRPALPLILFALFLSSCGELTSSISATDSWIPESFYYKTLGTCEEGISFPVLIGAGTQLWTDPAQVRVAQTEVFLKKNKTFTARYREFDFNTQLFEKNFDSTYTLDHKNKEIHLKGLGTAKIAYTTRGRPYMRLIYGQNFNSTFLMGNTGDFYLYRGFKGVNESREDYCH</sequence>
<dbReference type="OrthoDB" id="5293565at2"/>
<gene>
    <name evidence="2" type="ORF">AZI85_05780</name>
</gene>
<dbReference type="RefSeq" id="WP_063243886.1">
    <property type="nucleotide sequence ID" value="NZ_LUKF01000015.1"/>
</dbReference>
<accession>A0A150WHE2</accession>
<dbReference type="Proteomes" id="UP000075391">
    <property type="component" value="Unassembled WGS sequence"/>
</dbReference>
<feature type="chain" id="PRO_5007572861" description="Lipoprotein" evidence="1">
    <location>
        <begin position="22"/>
        <end position="173"/>
    </location>
</feature>
<dbReference type="AlphaFoldDB" id="A0A150WHE2"/>
<evidence type="ECO:0000313" key="3">
    <source>
        <dbReference type="Proteomes" id="UP000075391"/>
    </source>
</evidence>
<protein>
    <recommendedName>
        <fullName evidence="4">Lipoprotein</fullName>
    </recommendedName>
</protein>
<comment type="caution">
    <text evidence="2">The sequence shown here is derived from an EMBL/GenBank/DDBJ whole genome shotgun (WGS) entry which is preliminary data.</text>
</comment>
<dbReference type="PROSITE" id="PS51257">
    <property type="entry name" value="PROKAR_LIPOPROTEIN"/>
    <property type="match status" value="1"/>
</dbReference>